<proteinExistence type="predicted"/>
<dbReference type="Proteomes" id="UP000012313">
    <property type="component" value="Unassembled WGS sequence"/>
</dbReference>
<reference evidence="2" key="1">
    <citation type="submission" date="2013-03" db="EMBL/GenBank/DDBJ databases">
        <authorList>
            <person name="Harkins D.M."/>
            <person name="Durkin A.S."/>
            <person name="Brinkac L.M."/>
            <person name="Haft D.H."/>
            <person name="Selengut J.D."/>
            <person name="Sanka R."/>
            <person name="DePew J."/>
            <person name="Purushe J."/>
            <person name="Hartskeerl R.A."/>
            <person name="Ahmed A."/>
            <person name="van der Linden H."/>
            <person name="Goris M.G.A."/>
            <person name="Vinetz J.M."/>
            <person name="Sutton G.G."/>
            <person name="Nierman W.C."/>
            <person name="Fouts D.E."/>
        </authorList>
    </citation>
    <scope>NUCLEOTIDE SEQUENCE [LARGE SCALE GENOMIC DNA]</scope>
    <source>
        <strain evidence="2">ICFT</strain>
    </source>
</reference>
<evidence type="ECO:0000313" key="2">
    <source>
        <dbReference type="EMBL" id="EMY76009.1"/>
    </source>
</evidence>
<comment type="caution">
    <text evidence="2">The sequence shown here is derived from an EMBL/GenBank/DDBJ whole genome shotgun (WGS) entry which is preliminary data.</text>
</comment>
<keyword evidence="1" id="KW-0472">Membrane</keyword>
<dbReference type="OrthoDB" id="328092at2"/>
<keyword evidence="1" id="KW-0812">Transmembrane</keyword>
<gene>
    <name evidence="2" type="ORF">LEP1GSC060_2267</name>
</gene>
<protein>
    <recommendedName>
        <fullName evidence="4">MORN repeat protein</fullName>
    </recommendedName>
</protein>
<feature type="transmembrane region" description="Helical" evidence="1">
    <location>
        <begin position="12"/>
        <end position="32"/>
    </location>
</feature>
<dbReference type="EMBL" id="AOHC02000056">
    <property type="protein sequence ID" value="EMY76009.1"/>
    <property type="molecule type" value="Genomic_DNA"/>
</dbReference>
<dbReference type="SUPFAM" id="SSF82185">
    <property type="entry name" value="Histone H3 K4-specific methyltransferase SET7/9 N-terminal domain"/>
    <property type="match status" value="1"/>
</dbReference>
<dbReference type="Gene3D" id="2.20.110.10">
    <property type="entry name" value="Histone H3 K4-specific methyltransferase SET7/9 N-terminal domain"/>
    <property type="match status" value="1"/>
</dbReference>
<keyword evidence="3" id="KW-1185">Reference proteome</keyword>
<evidence type="ECO:0008006" key="4">
    <source>
        <dbReference type="Google" id="ProtNLM"/>
    </source>
</evidence>
<dbReference type="STRING" id="1218598.LEP1GSC060_2267"/>
<sequence length="100" mass="11329">MIHLVRLFVRNRFRILVVSLVVGLSFGGYFFFLKGSCTGNCKNGFGSKVYWDGKKYVGQWKNGDADGYGVLVGKDQKILYSGQWKEGEQISKETILPKKK</sequence>
<accession>N1WFW1</accession>
<dbReference type="AlphaFoldDB" id="N1WFW1"/>
<evidence type="ECO:0000313" key="3">
    <source>
        <dbReference type="Proteomes" id="UP000012313"/>
    </source>
</evidence>
<evidence type="ECO:0000256" key="1">
    <source>
        <dbReference type="SAM" id="Phobius"/>
    </source>
</evidence>
<organism evidence="2 3">
    <name type="scientific">Leptospira weilii serovar Ranarum str. ICFT</name>
    <dbReference type="NCBI Taxonomy" id="1218598"/>
    <lineage>
        <taxon>Bacteria</taxon>
        <taxon>Pseudomonadati</taxon>
        <taxon>Spirochaetota</taxon>
        <taxon>Spirochaetia</taxon>
        <taxon>Leptospirales</taxon>
        <taxon>Leptospiraceae</taxon>
        <taxon>Leptospira</taxon>
    </lineage>
</organism>
<keyword evidence="1" id="KW-1133">Transmembrane helix</keyword>
<dbReference type="RefSeq" id="WP_003010693.1">
    <property type="nucleotide sequence ID" value="NZ_AOHC02000056.1"/>
</dbReference>
<name>N1WFW1_9LEPT</name>